<dbReference type="RefSeq" id="WP_321393475.1">
    <property type="nucleotide sequence ID" value="NZ_CP139487.1"/>
</dbReference>
<dbReference type="AlphaFoldDB" id="A0AAX4HMX4"/>
<name>A0AAX4HMX4_9BACT</name>
<evidence type="ECO:0000313" key="1">
    <source>
        <dbReference type="EMBL" id="WPU64523.1"/>
    </source>
</evidence>
<organism evidence="1 2">
    <name type="scientific">Peredibacter starrii</name>
    <dbReference type="NCBI Taxonomy" id="28202"/>
    <lineage>
        <taxon>Bacteria</taxon>
        <taxon>Pseudomonadati</taxon>
        <taxon>Bdellovibrionota</taxon>
        <taxon>Bacteriovoracia</taxon>
        <taxon>Bacteriovoracales</taxon>
        <taxon>Bacteriovoracaceae</taxon>
        <taxon>Peredibacter</taxon>
    </lineage>
</organism>
<gene>
    <name evidence="1" type="ORF">SOO65_17665</name>
</gene>
<dbReference type="KEGG" id="psti:SOO65_17665"/>
<evidence type="ECO:0000313" key="2">
    <source>
        <dbReference type="Proteomes" id="UP001324634"/>
    </source>
</evidence>
<accession>A0AAX4HMX4</accession>
<dbReference type="Proteomes" id="UP001324634">
    <property type="component" value="Chromosome"/>
</dbReference>
<sequence>MKKKWNPEFIGRKIVEVDEELFERRLDELGELFYDAFCELHKNRSVEPKLKTSCDEQELEKVG</sequence>
<proteinExistence type="predicted"/>
<dbReference type="EMBL" id="CP139487">
    <property type="protein sequence ID" value="WPU64523.1"/>
    <property type="molecule type" value="Genomic_DNA"/>
</dbReference>
<keyword evidence="2" id="KW-1185">Reference proteome</keyword>
<reference evidence="1 2" key="1">
    <citation type="submission" date="2023-11" db="EMBL/GenBank/DDBJ databases">
        <title>Peredibacter starrii A3.12.</title>
        <authorList>
            <person name="Mitchell R.J."/>
        </authorList>
    </citation>
    <scope>NUCLEOTIDE SEQUENCE [LARGE SCALE GENOMIC DNA]</scope>
    <source>
        <strain evidence="1 2">A3.12</strain>
    </source>
</reference>
<protein>
    <submittedName>
        <fullName evidence="1">Uncharacterized protein</fullName>
    </submittedName>
</protein>